<evidence type="ECO:0000256" key="2">
    <source>
        <dbReference type="SAM" id="SignalP"/>
    </source>
</evidence>
<dbReference type="Proteomes" id="UP001254075">
    <property type="component" value="Unassembled WGS sequence"/>
</dbReference>
<dbReference type="AlphaFoldDB" id="A0AAW8W5J8"/>
<protein>
    <submittedName>
        <fullName evidence="3">Uncharacterized protein</fullName>
    </submittedName>
</protein>
<accession>A0AAW8W5J8</accession>
<feature type="region of interest" description="Disordered" evidence="1">
    <location>
        <begin position="50"/>
        <end position="97"/>
    </location>
</feature>
<feature type="compositionally biased region" description="Low complexity" evidence="1">
    <location>
        <begin position="59"/>
        <end position="81"/>
    </location>
</feature>
<organism evidence="3 4">
    <name type="scientific">Levilactobacillus namurensis</name>
    <dbReference type="NCBI Taxonomy" id="380393"/>
    <lineage>
        <taxon>Bacteria</taxon>
        <taxon>Bacillati</taxon>
        <taxon>Bacillota</taxon>
        <taxon>Bacilli</taxon>
        <taxon>Lactobacillales</taxon>
        <taxon>Lactobacillaceae</taxon>
        <taxon>Levilactobacillus</taxon>
    </lineage>
</organism>
<dbReference type="RefSeq" id="WP_313844742.1">
    <property type="nucleotide sequence ID" value="NZ_JAVLAM010000001.1"/>
</dbReference>
<reference evidence="3" key="1">
    <citation type="submission" date="2023-08" db="EMBL/GenBank/DDBJ databases">
        <authorList>
            <person name="Page C.A."/>
            <person name="Perez-Diaz I.M."/>
        </authorList>
    </citation>
    <scope>NUCLEOTIDE SEQUENCE</scope>
    <source>
        <strain evidence="3">3.8.38</strain>
    </source>
</reference>
<dbReference type="EMBL" id="JAVLAM010000001">
    <property type="protein sequence ID" value="MDT7013691.1"/>
    <property type="molecule type" value="Genomic_DNA"/>
</dbReference>
<evidence type="ECO:0000256" key="1">
    <source>
        <dbReference type="SAM" id="MobiDB-lite"/>
    </source>
</evidence>
<feature type="signal peptide" evidence="2">
    <location>
        <begin position="1"/>
        <end position="22"/>
    </location>
</feature>
<sequence length="181" mass="19733">MLRLLKYASAILAALALGGAAATTVSGNASDTENADSSLVSSSPYASRNLPTDYTDNGAVSSSSSSVASSSSSAVSSTSSSKPTAKPEKVVPSAKKLRGRAHYRKYSRLIRFQKGRRGDVVTLRDRHGRFVASFKVRHNGKFDVRLSRHQAYLLSHEGSYFQFTVQKKGYRAYTIHYKIYA</sequence>
<comment type="caution">
    <text evidence="3">The sequence shown here is derived from an EMBL/GenBank/DDBJ whole genome shotgun (WGS) entry which is preliminary data.</text>
</comment>
<gene>
    <name evidence="3" type="ORF">RI532_04520</name>
</gene>
<keyword evidence="2" id="KW-0732">Signal</keyword>
<name>A0AAW8W5J8_9LACO</name>
<proteinExistence type="predicted"/>
<evidence type="ECO:0000313" key="3">
    <source>
        <dbReference type="EMBL" id="MDT7013691.1"/>
    </source>
</evidence>
<evidence type="ECO:0000313" key="4">
    <source>
        <dbReference type="Proteomes" id="UP001254075"/>
    </source>
</evidence>
<feature type="chain" id="PRO_5043914294" evidence="2">
    <location>
        <begin position="23"/>
        <end position="181"/>
    </location>
</feature>